<protein>
    <submittedName>
        <fullName evidence="2">Putative ATP-dependent endonuclease of the OLD family protein</fullName>
    </submittedName>
</protein>
<keyword evidence="2" id="KW-0540">Nuclease</keyword>
<dbReference type="PANTHER" id="PTHR43581">
    <property type="entry name" value="ATP/GTP PHOSPHATASE"/>
    <property type="match status" value="1"/>
</dbReference>
<dbReference type="SUPFAM" id="SSF52540">
    <property type="entry name" value="P-loop containing nucleoside triphosphate hydrolases"/>
    <property type="match status" value="1"/>
</dbReference>
<dbReference type="InterPro" id="IPR027417">
    <property type="entry name" value="P-loop_NTPase"/>
</dbReference>
<organism evidence="2 3">
    <name type="scientific">Paenibacillus illinoisensis</name>
    <dbReference type="NCBI Taxonomy" id="59845"/>
    <lineage>
        <taxon>Bacteria</taxon>
        <taxon>Bacillati</taxon>
        <taxon>Bacillota</taxon>
        <taxon>Bacilli</taxon>
        <taxon>Bacillales</taxon>
        <taxon>Paenibacillaceae</taxon>
        <taxon>Paenibacillus</taxon>
    </lineage>
</organism>
<dbReference type="AlphaFoldDB" id="A0A2W0C8U7"/>
<sequence>MYIHKMIIDNFRNFKRQVIEFNDGVNVIIGHNNAGKTNLLKALALVLDSQGTKRLDIDDFNKNVALSELIENPPRITISLVIKQSLNEDLNSDDLVTVGNWLTKLDEPYEAMVTYDFFLPEKERARYLDNIKKSSDLDSAWKIIKHDFIRLYVHKIWGGDKTVQNTAEGEFLQKFDFQFLDAIRDVERDMFSGRNTLLKDVLEFFMDYEIKSDVVKSDEVKKTEIKKKQMEFSEIAGTLLRDLQDRMSVGKEHILSYAKDTGASFNKAIPNFEGSLSDVEMFSALRLIVEFETGIKIPA</sequence>
<evidence type="ECO:0000313" key="3">
    <source>
        <dbReference type="Proteomes" id="UP000247459"/>
    </source>
</evidence>
<dbReference type="InterPro" id="IPR051396">
    <property type="entry name" value="Bact_Antivir_Def_Nuclease"/>
</dbReference>
<dbReference type="GO" id="GO:0004519">
    <property type="term" value="F:endonuclease activity"/>
    <property type="evidence" value="ECO:0007669"/>
    <property type="project" value="UniProtKB-KW"/>
</dbReference>
<dbReference type="EMBL" id="PRLG01000019">
    <property type="protein sequence ID" value="PYY28966.1"/>
    <property type="molecule type" value="Genomic_DNA"/>
</dbReference>
<dbReference type="InterPro" id="IPR041685">
    <property type="entry name" value="AAA_GajA/Old/RecF-like"/>
</dbReference>
<dbReference type="PANTHER" id="PTHR43581:SF4">
    <property type="entry name" value="ATP_GTP PHOSPHATASE"/>
    <property type="match status" value="1"/>
</dbReference>
<reference evidence="2 3" key="1">
    <citation type="submission" date="2018-01" db="EMBL/GenBank/DDBJ databases">
        <title>Genome sequence of the PGP bacterium Paenibacillus illinoisensis E3.</title>
        <authorList>
            <person name="Rolli E."/>
            <person name="Marasco R."/>
            <person name="Bessem C."/>
            <person name="Michoud G."/>
            <person name="Gaiarsa S."/>
            <person name="Borin S."/>
            <person name="Daffonchio D."/>
        </authorList>
    </citation>
    <scope>NUCLEOTIDE SEQUENCE [LARGE SCALE GENOMIC DNA]</scope>
    <source>
        <strain evidence="2 3">E3</strain>
    </source>
</reference>
<dbReference type="Gene3D" id="3.40.50.300">
    <property type="entry name" value="P-loop containing nucleotide triphosphate hydrolases"/>
    <property type="match status" value="1"/>
</dbReference>
<proteinExistence type="predicted"/>
<comment type="caution">
    <text evidence="2">The sequence shown here is derived from an EMBL/GenBank/DDBJ whole genome shotgun (WGS) entry which is preliminary data.</text>
</comment>
<keyword evidence="2" id="KW-0255">Endonuclease</keyword>
<feature type="domain" description="Endonuclease GajA/Old nuclease/RecF-like AAA" evidence="1">
    <location>
        <begin position="1"/>
        <end position="234"/>
    </location>
</feature>
<keyword evidence="2" id="KW-0378">Hydrolase</keyword>
<name>A0A2W0C8U7_9BACL</name>
<evidence type="ECO:0000259" key="1">
    <source>
        <dbReference type="Pfam" id="PF13175"/>
    </source>
</evidence>
<dbReference type="Proteomes" id="UP000247459">
    <property type="component" value="Unassembled WGS sequence"/>
</dbReference>
<dbReference type="Pfam" id="PF13175">
    <property type="entry name" value="AAA_15"/>
    <property type="match status" value="1"/>
</dbReference>
<dbReference type="RefSeq" id="WP_309147218.1">
    <property type="nucleotide sequence ID" value="NZ_PRLG01000019.1"/>
</dbReference>
<evidence type="ECO:0000313" key="2">
    <source>
        <dbReference type="EMBL" id="PYY28966.1"/>
    </source>
</evidence>
<gene>
    <name evidence="2" type="ORF">PIL02S_02938</name>
</gene>
<accession>A0A2W0C8U7</accession>